<feature type="transmembrane region" description="Helical" evidence="6">
    <location>
        <begin position="375"/>
        <end position="395"/>
    </location>
</feature>
<keyword evidence="9" id="KW-1185">Reference proteome</keyword>
<gene>
    <name evidence="8" type="ORF">WCV65_20460</name>
</gene>
<evidence type="ECO:0000256" key="3">
    <source>
        <dbReference type="ARBA" id="ARBA00022692"/>
    </source>
</evidence>
<dbReference type="InterPro" id="IPR051449">
    <property type="entry name" value="ABC-2_transporter_component"/>
</dbReference>
<evidence type="ECO:0000256" key="5">
    <source>
        <dbReference type="ARBA" id="ARBA00023136"/>
    </source>
</evidence>
<keyword evidence="4 6" id="KW-1133">Transmembrane helix</keyword>
<proteinExistence type="predicted"/>
<evidence type="ECO:0000259" key="7">
    <source>
        <dbReference type="Pfam" id="PF12698"/>
    </source>
</evidence>
<keyword evidence="3 6" id="KW-0812">Transmembrane</keyword>
<dbReference type="PANTHER" id="PTHR30294:SF29">
    <property type="entry name" value="MULTIDRUG ABC TRANSPORTER PERMEASE YBHS-RELATED"/>
    <property type="match status" value="1"/>
</dbReference>
<keyword evidence="5 6" id="KW-0472">Membrane</keyword>
<feature type="transmembrane region" description="Helical" evidence="6">
    <location>
        <begin position="322"/>
        <end position="344"/>
    </location>
</feature>
<evidence type="ECO:0000256" key="6">
    <source>
        <dbReference type="SAM" id="Phobius"/>
    </source>
</evidence>
<organism evidence="8 9">
    <name type="scientific">Metabacillus sediminis</name>
    <dbReference type="NCBI Taxonomy" id="3117746"/>
    <lineage>
        <taxon>Bacteria</taxon>
        <taxon>Bacillati</taxon>
        <taxon>Bacillota</taxon>
        <taxon>Bacilli</taxon>
        <taxon>Bacillales</taxon>
        <taxon>Bacillaceae</taxon>
        <taxon>Metabacillus</taxon>
    </lineage>
</organism>
<comment type="subcellular location">
    <subcellularLocation>
        <location evidence="1">Cell membrane</location>
        <topology evidence="1">Multi-pass membrane protein</topology>
    </subcellularLocation>
</comment>
<accession>A0ABZ2NHI5</accession>
<protein>
    <submittedName>
        <fullName evidence="8">ABC transporter permease</fullName>
    </submittedName>
</protein>
<dbReference type="InterPro" id="IPR013525">
    <property type="entry name" value="ABC2_TM"/>
</dbReference>
<feature type="transmembrane region" description="Helical" evidence="6">
    <location>
        <begin position="290"/>
        <end position="310"/>
    </location>
</feature>
<sequence length="404" mass="45458">MISFLYMTLFFLKGVVRKWKTLILLFSVPLILMGGSAYIAAKAFTNKERLEPFKAAIVDQDETFQTGYVIKQLTDNKELTRVVKPVVTTEENARKLLEENKIAGMAILPENFSKTIMNGENVPLTVIGNENKPLQAYLFRQVMESAADYTSAAQSGINTIYDFMLREDLSSEVRKTEYKKDVLSFSLHALGRNEIFDETEEGSLFLKNILSYYGISIFTLLFMVWAYQILLFMRGQITSGIRTRLLLYKMSAWRLSLSEWLAASVFLLPLLAAGVYALKAIDIWNGERMLEIGAGSILILLIFTALFGFVSSIFTSDRLFQLVSAVFISTGCVLGGHFIPSFYLPAWLEPYSLYSINTYALDLTYALFEGGTANFGPLLILLCALIILITLGAFLREKRMEAKG</sequence>
<dbReference type="EMBL" id="CP147407">
    <property type="protein sequence ID" value="WXB96869.1"/>
    <property type="molecule type" value="Genomic_DNA"/>
</dbReference>
<dbReference type="PANTHER" id="PTHR30294">
    <property type="entry name" value="MEMBRANE COMPONENT OF ABC TRANSPORTER YHHJ-RELATED"/>
    <property type="match status" value="1"/>
</dbReference>
<name>A0ABZ2NHI5_9BACI</name>
<dbReference type="RefSeq" id="WP_338779015.1">
    <property type="nucleotide sequence ID" value="NZ_CP147407.1"/>
</dbReference>
<evidence type="ECO:0000256" key="4">
    <source>
        <dbReference type="ARBA" id="ARBA00022989"/>
    </source>
</evidence>
<dbReference type="Proteomes" id="UP001377337">
    <property type="component" value="Chromosome"/>
</dbReference>
<evidence type="ECO:0000313" key="9">
    <source>
        <dbReference type="Proteomes" id="UP001377337"/>
    </source>
</evidence>
<feature type="transmembrane region" description="Helical" evidence="6">
    <location>
        <begin position="210"/>
        <end position="232"/>
    </location>
</feature>
<reference evidence="8 9" key="1">
    <citation type="submission" date="2024-02" db="EMBL/GenBank/DDBJ databases">
        <title>Seven novel Bacillus-like species.</title>
        <authorList>
            <person name="Liu G."/>
        </authorList>
    </citation>
    <scope>NUCLEOTIDE SEQUENCE [LARGE SCALE GENOMIC DNA]</scope>
    <source>
        <strain evidence="8 9">FJAT-52054</strain>
    </source>
</reference>
<feature type="transmembrane region" description="Helical" evidence="6">
    <location>
        <begin position="253"/>
        <end position="278"/>
    </location>
</feature>
<evidence type="ECO:0000256" key="1">
    <source>
        <dbReference type="ARBA" id="ARBA00004651"/>
    </source>
</evidence>
<evidence type="ECO:0000313" key="8">
    <source>
        <dbReference type="EMBL" id="WXB96869.1"/>
    </source>
</evidence>
<dbReference type="Pfam" id="PF12698">
    <property type="entry name" value="ABC2_membrane_3"/>
    <property type="match status" value="1"/>
</dbReference>
<evidence type="ECO:0000256" key="2">
    <source>
        <dbReference type="ARBA" id="ARBA00022475"/>
    </source>
</evidence>
<dbReference type="Gene3D" id="3.40.1710.10">
    <property type="entry name" value="abc type-2 transporter like domain"/>
    <property type="match status" value="1"/>
</dbReference>
<feature type="domain" description="ABC-2 type transporter transmembrane" evidence="7">
    <location>
        <begin position="19"/>
        <end position="394"/>
    </location>
</feature>
<keyword evidence="2" id="KW-1003">Cell membrane</keyword>